<evidence type="ECO:0000256" key="6">
    <source>
        <dbReference type="ARBA" id="ARBA00023098"/>
    </source>
</evidence>
<dbReference type="PANTHER" id="PTHR43856:SF1">
    <property type="entry name" value="MITOCHONDRIAL CARDIOLIPIN HYDROLASE"/>
    <property type="match status" value="1"/>
</dbReference>
<evidence type="ECO:0000313" key="8">
    <source>
        <dbReference type="EMBL" id="AKS42049.1"/>
    </source>
</evidence>
<evidence type="ECO:0000256" key="2">
    <source>
        <dbReference type="ARBA" id="ARBA00008664"/>
    </source>
</evidence>
<dbReference type="CDD" id="cd09130">
    <property type="entry name" value="PLDc_unchar2_2"/>
    <property type="match status" value="1"/>
</dbReference>
<evidence type="ECO:0000256" key="4">
    <source>
        <dbReference type="ARBA" id="ARBA00022801"/>
    </source>
</evidence>
<dbReference type="GO" id="GO:0016042">
    <property type="term" value="P:lipid catabolic process"/>
    <property type="evidence" value="ECO:0007669"/>
    <property type="project" value="UniProtKB-KW"/>
</dbReference>
<keyword evidence="4" id="KW-0378">Hydrolase</keyword>
<keyword evidence="5" id="KW-0442">Lipid degradation</keyword>
<dbReference type="EC" id="3.1.4.4" evidence="3"/>
<dbReference type="SUPFAM" id="SSF56024">
    <property type="entry name" value="Phospholipase D/nuclease"/>
    <property type="match status" value="2"/>
</dbReference>
<dbReference type="KEGG" id="wma:WM2015_1679"/>
<gene>
    <name evidence="8" type="ORF">WM2015_1679</name>
</gene>
<protein>
    <recommendedName>
        <fullName evidence="3">phospholipase D</fullName>
        <ecNumber evidence="3">3.1.4.4</ecNumber>
    </recommendedName>
</protein>
<feature type="domain" description="Phospholipase D-like" evidence="7">
    <location>
        <begin position="295"/>
        <end position="422"/>
    </location>
</feature>
<dbReference type="InterPro" id="IPR051406">
    <property type="entry name" value="PLD_domain"/>
</dbReference>
<keyword evidence="9" id="KW-1185">Reference proteome</keyword>
<dbReference type="RefSeq" id="WP_245609748.1">
    <property type="nucleotide sequence ID" value="NZ_CP012154.1"/>
</dbReference>
<reference evidence="8 9" key="1">
    <citation type="submission" date="2015-07" db="EMBL/GenBank/DDBJ databases">
        <authorList>
            <person name="Noorani M."/>
        </authorList>
    </citation>
    <scope>NUCLEOTIDE SEQUENCE [LARGE SCALE GENOMIC DNA]</scope>
    <source>
        <strain evidence="8 9">KCTC 42284</strain>
    </source>
</reference>
<dbReference type="CDD" id="cd09129">
    <property type="entry name" value="PLDc_unchar2_1"/>
    <property type="match status" value="1"/>
</dbReference>
<evidence type="ECO:0000256" key="5">
    <source>
        <dbReference type="ARBA" id="ARBA00022963"/>
    </source>
</evidence>
<comment type="similarity">
    <text evidence="2">Belongs to the phospholipase D family.</text>
</comment>
<proteinExistence type="inferred from homology"/>
<accession>A0A0K0XWH0</accession>
<dbReference type="AlphaFoldDB" id="A0A0K0XWH0"/>
<keyword evidence="6" id="KW-0443">Lipid metabolism</keyword>
<organism evidence="8 9">
    <name type="scientific">Wenzhouxiangella marina</name>
    <dbReference type="NCBI Taxonomy" id="1579979"/>
    <lineage>
        <taxon>Bacteria</taxon>
        <taxon>Pseudomonadati</taxon>
        <taxon>Pseudomonadota</taxon>
        <taxon>Gammaproteobacteria</taxon>
        <taxon>Chromatiales</taxon>
        <taxon>Wenzhouxiangellaceae</taxon>
        <taxon>Wenzhouxiangella</taxon>
    </lineage>
</organism>
<dbReference type="EMBL" id="CP012154">
    <property type="protein sequence ID" value="AKS42049.1"/>
    <property type="molecule type" value="Genomic_DNA"/>
</dbReference>
<dbReference type="STRING" id="1579979.WM2015_1679"/>
<evidence type="ECO:0000256" key="3">
    <source>
        <dbReference type="ARBA" id="ARBA00012027"/>
    </source>
</evidence>
<dbReference type="InterPro" id="IPR025202">
    <property type="entry name" value="PLD-like_dom"/>
</dbReference>
<name>A0A0K0XWH0_9GAMM</name>
<dbReference type="PATRIC" id="fig|1579979.3.peg.1723"/>
<evidence type="ECO:0000259" key="7">
    <source>
        <dbReference type="Pfam" id="PF13091"/>
    </source>
</evidence>
<evidence type="ECO:0000313" key="9">
    <source>
        <dbReference type="Proteomes" id="UP000066624"/>
    </source>
</evidence>
<dbReference type="PANTHER" id="PTHR43856">
    <property type="entry name" value="CARDIOLIPIN HYDROLASE"/>
    <property type="match status" value="1"/>
</dbReference>
<evidence type="ECO:0000256" key="1">
    <source>
        <dbReference type="ARBA" id="ARBA00000798"/>
    </source>
</evidence>
<dbReference type="Gene3D" id="3.30.870.10">
    <property type="entry name" value="Endonuclease Chain A"/>
    <property type="match status" value="2"/>
</dbReference>
<comment type="catalytic activity">
    <reaction evidence="1">
        <text>a 1,2-diacyl-sn-glycero-3-phosphocholine + H2O = a 1,2-diacyl-sn-glycero-3-phosphate + choline + H(+)</text>
        <dbReference type="Rhea" id="RHEA:14445"/>
        <dbReference type="ChEBI" id="CHEBI:15354"/>
        <dbReference type="ChEBI" id="CHEBI:15377"/>
        <dbReference type="ChEBI" id="CHEBI:15378"/>
        <dbReference type="ChEBI" id="CHEBI:57643"/>
        <dbReference type="ChEBI" id="CHEBI:58608"/>
        <dbReference type="EC" id="3.1.4.4"/>
    </reaction>
</comment>
<sequence length="471" mass="52336">MALALFGLYLVTAVWNVYKPLPPGLNASFPPRAAADVEFLVDSTWIDARGQQHQDTEIFERLFEMIDQAEQLIVLEMFLINEFAGQASDGHRPLSGEVFDRLLAKRASHPSMDIVLITDPFNRLYGGVDAPRLDQLQEAGVLVIETRLEALRDSNPIWSGAWRLCCRWLGNSTDGWLPNPVGGEPVTLRTYLRLLNFKANHRKALVVDQGETWAGLVTSGNTHDASSRHSNVALAFTGPAALDLLETMDATARLSGVAQAWRRPGAPAADDVPPAAPASVQVLTEAAIREAILTIIEAAGPGERLDLAVFYLAHRDIVRALESAAQRGVELRVLLDPNEDAFGRKKDGVPNRQVAHELTLAGIPVRWCYTRGEQCHYKYLLHLDQGGQASMLLGSANFTRRNLDNLNLETQVLLRADQDHPQIQRGLRFFDDRWTNAEGHGHSLDYEAFADEGSLRYWRYRLMEASGLSTF</sequence>
<dbReference type="Proteomes" id="UP000066624">
    <property type="component" value="Chromosome"/>
</dbReference>
<dbReference type="GO" id="GO:0004630">
    <property type="term" value="F:phospholipase D activity"/>
    <property type="evidence" value="ECO:0007669"/>
    <property type="project" value="UniProtKB-EC"/>
</dbReference>
<dbReference type="Pfam" id="PF13091">
    <property type="entry name" value="PLDc_2"/>
    <property type="match status" value="1"/>
</dbReference>
<dbReference type="GO" id="GO:0016891">
    <property type="term" value="F:RNA endonuclease activity producing 5'-phosphomonoesters, hydrolytic mechanism"/>
    <property type="evidence" value="ECO:0007669"/>
    <property type="project" value="TreeGrafter"/>
</dbReference>